<evidence type="ECO:0000256" key="2">
    <source>
        <dbReference type="SAM" id="SignalP"/>
    </source>
</evidence>
<evidence type="ECO:0000313" key="4">
    <source>
        <dbReference type="Proteomes" id="UP001562425"/>
    </source>
</evidence>
<name>A0ABD1DE74_CULPP</name>
<feature type="region of interest" description="Disordered" evidence="1">
    <location>
        <begin position="227"/>
        <end position="254"/>
    </location>
</feature>
<organism evidence="3 4">
    <name type="scientific">Culex pipiens pipiens</name>
    <name type="common">Northern house mosquito</name>
    <dbReference type="NCBI Taxonomy" id="38569"/>
    <lineage>
        <taxon>Eukaryota</taxon>
        <taxon>Metazoa</taxon>
        <taxon>Ecdysozoa</taxon>
        <taxon>Arthropoda</taxon>
        <taxon>Hexapoda</taxon>
        <taxon>Insecta</taxon>
        <taxon>Pterygota</taxon>
        <taxon>Neoptera</taxon>
        <taxon>Endopterygota</taxon>
        <taxon>Diptera</taxon>
        <taxon>Nematocera</taxon>
        <taxon>Culicoidea</taxon>
        <taxon>Culicidae</taxon>
        <taxon>Culicinae</taxon>
        <taxon>Culicini</taxon>
        <taxon>Culex</taxon>
        <taxon>Culex</taxon>
    </lineage>
</organism>
<accession>A0ABD1DE74</accession>
<dbReference type="Proteomes" id="UP001562425">
    <property type="component" value="Unassembled WGS sequence"/>
</dbReference>
<keyword evidence="2" id="KW-0732">Signal</keyword>
<dbReference type="AlphaFoldDB" id="A0ABD1DE74"/>
<proteinExistence type="predicted"/>
<feature type="compositionally biased region" description="Basic residues" evidence="1">
    <location>
        <begin position="227"/>
        <end position="239"/>
    </location>
</feature>
<reference evidence="3 4" key="1">
    <citation type="submission" date="2024-05" db="EMBL/GenBank/DDBJ databases">
        <title>Culex pipiens pipiens assembly and annotation.</title>
        <authorList>
            <person name="Alout H."/>
            <person name="Durand T."/>
        </authorList>
    </citation>
    <scope>NUCLEOTIDE SEQUENCE [LARGE SCALE GENOMIC DNA]</scope>
    <source>
        <strain evidence="3">HA-2024</strain>
        <tissue evidence="3">Whole body</tissue>
    </source>
</reference>
<sequence length="254" mass="28067">MNAVDLLAMIILVLGTTDSHPATKRRHLEHFTDLVQPGPTLEFTYPALAPASICGHNLLIDCQYHDQGIPCKIHHLASPGQSPNLKGKMKTLGIELVATLAIFAIAEVAAYSVRYPNYGDLVQPGPAVEYTYPIKPPVGACPQNLLVSCNEHYESVPCEGGHGHQKPYDGPGYHQPPPPPPPGYGVGPQYGDGEDGDYEDDEYGVNSEKSRAMGGRNKWMKKFYKLKSKRGKHRGHRRREGSELEDMSMEYEEM</sequence>
<feature type="compositionally biased region" description="Acidic residues" evidence="1">
    <location>
        <begin position="192"/>
        <end position="203"/>
    </location>
</feature>
<feature type="compositionally biased region" description="Acidic residues" evidence="1">
    <location>
        <begin position="243"/>
        <end position="254"/>
    </location>
</feature>
<gene>
    <name evidence="3" type="ORF">pipiens_009327</name>
</gene>
<keyword evidence="4" id="KW-1185">Reference proteome</keyword>
<comment type="caution">
    <text evidence="3">The sequence shown here is derived from an EMBL/GenBank/DDBJ whole genome shotgun (WGS) entry which is preliminary data.</text>
</comment>
<evidence type="ECO:0000313" key="3">
    <source>
        <dbReference type="EMBL" id="KAL1397977.1"/>
    </source>
</evidence>
<dbReference type="EMBL" id="JBEHCU010006066">
    <property type="protein sequence ID" value="KAL1397977.1"/>
    <property type="molecule type" value="Genomic_DNA"/>
</dbReference>
<feature type="signal peptide" evidence="2">
    <location>
        <begin position="1"/>
        <end position="19"/>
    </location>
</feature>
<feature type="compositionally biased region" description="Pro residues" evidence="1">
    <location>
        <begin position="174"/>
        <end position="183"/>
    </location>
</feature>
<feature type="region of interest" description="Disordered" evidence="1">
    <location>
        <begin position="158"/>
        <end position="211"/>
    </location>
</feature>
<protein>
    <submittedName>
        <fullName evidence="3">Uncharacterized protein</fullName>
    </submittedName>
</protein>
<feature type="chain" id="PRO_5044855358" evidence="2">
    <location>
        <begin position="20"/>
        <end position="254"/>
    </location>
</feature>
<evidence type="ECO:0000256" key="1">
    <source>
        <dbReference type="SAM" id="MobiDB-lite"/>
    </source>
</evidence>